<dbReference type="OrthoDB" id="652634at2"/>
<accession>A0A222GB95</accession>
<reference evidence="2 3" key="1">
    <citation type="submission" date="2017-08" db="EMBL/GenBank/DDBJ databases">
        <title>Complete genome of Colwellia sp. NB097-1, a psychrophile bacterium ioslated from Bering Sea.</title>
        <authorList>
            <person name="Chen X."/>
        </authorList>
    </citation>
    <scope>NUCLEOTIDE SEQUENCE [LARGE SCALE GENOMIC DNA]</scope>
    <source>
        <strain evidence="2 3">NB097-1</strain>
    </source>
</reference>
<dbReference type="Pfam" id="PF20408">
    <property type="entry name" value="Abhydrolase_11"/>
    <property type="match status" value="1"/>
</dbReference>
<dbReference type="Gene3D" id="3.40.50.1820">
    <property type="entry name" value="alpha/beta hydrolase"/>
    <property type="match status" value="1"/>
</dbReference>
<evidence type="ECO:0000313" key="3">
    <source>
        <dbReference type="Proteomes" id="UP000202259"/>
    </source>
</evidence>
<dbReference type="InterPro" id="IPR029058">
    <property type="entry name" value="AB_hydrolase_fold"/>
</dbReference>
<organism evidence="2 3">
    <name type="scientific">Cognaticolwellia beringensis</name>
    <dbReference type="NCBI Taxonomy" id="1967665"/>
    <lineage>
        <taxon>Bacteria</taxon>
        <taxon>Pseudomonadati</taxon>
        <taxon>Pseudomonadota</taxon>
        <taxon>Gammaproteobacteria</taxon>
        <taxon>Alteromonadales</taxon>
        <taxon>Colwelliaceae</taxon>
        <taxon>Cognaticolwellia</taxon>
    </lineage>
</organism>
<dbReference type="KEGG" id="cber:B5D82_16135"/>
<sequence>MSNNESIVSNELAANSELNISHELTVTEDPKALVIFAHGAGADMKHQYIEDLVQLMNAQQLNVLRFNFPFMDKRKLDGKRRPPDRMPTLVACYQSILANVTTDLPIYIAGKSMGGRVAAILAGDKDLMNTHQIRGVICLGYPFHPAKKTDKLRLEPLQETQRPVLILQGQRDALGSEIEIKAYELSSHCQLHFFNDGDHDLKPRVKSGYNLKQHQSAAVNKMRSFIDEINNCC</sequence>
<dbReference type="InterPro" id="IPR046879">
    <property type="entry name" value="KANL3/Tex30_Abhydrolase"/>
</dbReference>
<dbReference type="InterPro" id="IPR026555">
    <property type="entry name" value="NSL3/Tex30"/>
</dbReference>
<dbReference type="PANTHER" id="PTHR13136">
    <property type="entry name" value="TESTIS DEVELOPMENT PROTEIN PRTD"/>
    <property type="match status" value="1"/>
</dbReference>
<dbReference type="RefSeq" id="WP_081152965.1">
    <property type="nucleotide sequence ID" value="NZ_CP020465.1"/>
</dbReference>
<dbReference type="Proteomes" id="UP000202259">
    <property type="component" value="Chromosome"/>
</dbReference>
<proteinExistence type="predicted"/>
<dbReference type="SUPFAM" id="SSF53474">
    <property type="entry name" value="alpha/beta-Hydrolases"/>
    <property type="match status" value="1"/>
</dbReference>
<keyword evidence="3" id="KW-1185">Reference proteome</keyword>
<evidence type="ECO:0000313" key="2">
    <source>
        <dbReference type="EMBL" id="ASP49159.1"/>
    </source>
</evidence>
<dbReference type="AlphaFoldDB" id="A0A222GB95"/>
<dbReference type="EMBL" id="CP020465">
    <property type="protein sequence ID" value="ASP49159.1"/>
    <property type="molecule type" value="Genomic_DNA"/>
</dbReference>
<name>A0A222GB95_9GAMM</name>
<gene>
    <name evidence="2" type="ORF">B5D82_16135</name>
</gene>
<dbReference type="PANTHER" id="PTHR13136:SF11">
    <property type="entry name" value="TESTIS-EXPRESSED PROTEIN 30"/>
    <property type="match status" value="1"/>
</dbReference>
<evidence type="ECO:0000259" key="1">
    <source>
        <dbReference type="Pfam" id="PF20408"/>
    </source>
</evidence>
<feature type="domain" description="KANL3/Tex30 alpha/beta hydrolase-like" evidence="1">
    <location>
        <begin position="31"/>
        <end position="226"/>
    </location>
</feature>
<protein>
    <recommendedName>
        <fullName evidence="1">KANL3/Tex30 alpha/beta hydrolase-like domain-containing protein</fullName>
    </recommendedName>
</protein>